<feature type="transmembrane region" description="Helical" evidence="1">
    <location>
        <begin position="21"/>
        <end position="42"/>
    </location>
</feature>
<dbReference type="EMBL" id="WHNX01000002">
    <property type="protein sequence ID" value="MPW24432.1"/>
    <property type="molecule type" value="Genomic_DNA"/>
</dbReference>
<keyword evidence="3" id="KW-1185">Reference proteome</keyword>
<organism evidence="2 3">
    <name type="scientific">Alkalibaculum sporogenes</name>
    <dbReference type="NCBI Taxonomy" id="2655001"/>
    <lineage>
        <taxon>Bacteria</taxon>
        <taxon>Bacillati</taxon>
        <taxon>Bacillota</taxon>
        <taxon>Clostridia</taxon>
        <taxon>Eubacteriales</taxon>
        <taxon>Eubacteriaceae</taxon>
        <taxon>Alkalibaculum</taxon>
    </lineage>
</organism>
<keyword evidence="1" id="KW-0812">Transmembrane</keyword>
<dbReference type="Proteomes" id="UP000440004">
    <property type="component" value="Unassembled WGS sequence"/>
</dbReference>
<gene>
    <name evidence="2" type="ORF">GC105_01320</name>
</gene>
<proteinExistence type="predicted"/>
<reference evidence="2 3" key="1">
    <citation type="submission" date="2019-10" db="EMBL/GenBank/DDBJ databases">
        <title>Alkalibaculum tamaniensis sp.nov., a new alkaliphilic acetogen, isolated on methoxylated aromatics from a mud volcano.</title>
        <authorList>
            <person name="Khomyakova M.A."/>
            <person name="Merkel A.Y."/>
            <person name="Bonch-Osmolovskaya E.A."/>
            <person name="Slobodkin A.I."/>
        </authorList>
    </citation>
    <scope>NUCLEOTIDE SEQUENCE [LARGE SCALE GENOMIC DNA]</scope>
    <source>
        <strain evidence="2 3">M08DMB</strain>
    </source>
</reference>
<dbReference type="RefSeq" id="WP_152800905.1">
    <property type="nucleotide sequence ID" value="NZ_WHNX01000002.1"/>
</dbReference>
<accession>A0A6A7K4R1</accession>
<sequence length="90" mass="10122">MKLQKRLDYIIKKINKNKKESIIGLSIIGAIVGIVSTTILVFKKTNNSTINQTNKTLNDTLKQDNKGESIKAKLKIVEKRLIEAKEALLD</sequence>
<evidence type="ECO:0000256" key="1">
    <source>
        <dbReference type="SAM" id="Phobius"/>
    </source>
</evidence>
<name>A0A6A7K4R1_9FIRM</name>
<comment type="caution">
    <text evidence="2">The sequence shown here is derived from an EMBL/GenBank/DDBJ whole genome shotgun (WGS) entry which is preliminary data.</text>
</comment>
<keyword evidence="1" id="KW-0472">Membrane</keyword>
<keyword evidence="1" id="KW-1133">Transmembrane helix</keyword>
<evidence type="ECO:0000313" key="3">
    <source>
        <dbReference type="Proteomes" id="UP000440004"/>
    </source>
</evidence>
<protein>
    <submittedName>
        <fullName evidence="2">Uncharacterized protein</fullName>
    </submittedName>
</protein>
<dbReference type="AlphaFoldDB" id="A0A6A7K4R1"/>
<evidence type="ECO:0000313" key="2">
    <source>
        <dbReference type="EMBL" id="MPW24432.1"/>
    </source>
</evidence>